<keyword evidence="2" id="KW-1185">Reference proteome</keyword>
<evidence type="ECO:0000313" key="1">
    <source>
        <dbReference type="EMBL" id="DBA17949.1"/>
    </source>
</evidence>
<protein>
    <submittedName>
        <fullName evidence="1">Uncharacterized protein</fullName>
    </submittedName>
</protein>
<dbReference type="EMBL" id="DYDO01000009">
    <property type="protein sequence ID" value="DBA17949.1"/>
    <property type="molecule type" value="Genomic_DNA"/>
</dbReference>
<organism evidence="1 2">
    <name type="scientific">Pyxicephalus adspersus</name>
    <name type="common">African bullfrog</name>
    <dbReference type="NCBI Taxonomy" id="30357"/>
    <lineage>
        <taxon>Eukaryota</taxon>
        <taxon>Metazoa</taxon>
        <taxon>Chordata</taxon>
        <taxon>Craniata</taxon>
        <taxon>Vertebrata</taxon>
        <taxon>Euteleostomi</taxon>
        <taxon>Amphibia</taxon>
        <taxon>Batrachia</taxon>
        <taxon>Anura</taxon>
        <taxon>Neobatrachia</taxon>
        <taxon>Ranoidea</taxon>
        <taxon>Pyxicephalidae</taxon>
        <taxon>Pyxicephalinae</taxon>
        <taxon>Pyxicephalus</taxon>
    </lineage>
</organism>
<name>A0AAV2ZU30_PYXAD</name>
<evidence type="ECO:0000313" key="2">
    <source>
        <dbReference type="Proteomes" id="UP001181693"/>
    </source>
</evidence>
<gene>
    <name evidence="1" type="ORF">GDO54_016252</name>
</gene>
<dbReference type="Proteomes" id="UP001181693">
    <property type="component" value="Unassembled WGS sequence"/>
</dbReference>
<proteinExistence type="predicted"/>
<accession>A0AAV2ZU30</accession>
<comment type="caution">
    <text evidence="1">The sequence shown here is derived from an EMBL/GenBank/DDBJ whole genome shotgun (WGS) entry which is preliminary data.</text>
</comment>
<reference evidence="1" key="1">
    <citation type="thesis" date="2020" institute="ProQuest LLC" country="789 East Eisenhower Parkway, Ann Arbor, MI, USA">
        <title>Comparative Genomics and Chromosome Evolution.</title>
        <authorList>
            <person name="Mudd A.B."/>
        </authorList>
    </citation>
    <scope>NUCLEOTIDE SEQUENCE</scope>
    <source>
        <strain evidence="1">1538</strain>
        <tissue evidence="1">Blood</tissue>
    </source>
</reference>
<sequence>MESDLQCFTSSDCNAFLKASYLCESSTACIKGRRISAQQSLGICVQSDKTAQLEHISYYIVETTHSVHNEHDYKREVTFK</sequence>
<dbReference type="AlphaFoldDB" id="A0AAV2ZU30"/>